<evidence type="ECO:0000313" key="6">
    <source>
        <dbReference type="EMBL" id="KAJ6264952.1"/>
    </source>
</evidence>
<dbReference type="Gene3D" id="2.60.120.10">
    <property type="entry name" value="Jelly Rolls"/>
    <property type="match status" value="1"/>
</dbReference>
<dbReference type="InterPro" id="IPR008978">
    <property type="entry name" value="HSP20-like_chaperone"/>
</dbReference>
<comment type="similarity">
    <text evidence="2">Belongs to the p23/wos2 family.</text>
</comment>
<dbReference type="Pfam" id="PF02678">
    <property type="entry name" value="Pirin"/>
    <property type="match status" value="1"/>
</dbReference>
<feature type="compositionally biased region" description="Low complexity" evidence="4">
    <location>
        <begin position="502"/>
        <end position="515"/>
    </location>
</feature>
<dbReference type="AlphaFoldDB" id="A0AAD6NNM6"/>
<organism evidence="6 7">
    <name type="scientific">Drechslerella dactyloides</name>
    <name type="common">Nematode-trapping fungus</name>
    <name type="synonym">Arthrobotrys dactyloides</name>
    <dbReference type="NCBI Taxonomy" id="74499"/>
    <lineage>
        <taxon>Eukaryota</taxon>
        <taxon>Fungi</taxon>
        <taxon>Dikarya</taxon>
        <taxon>Ascomycota</taxon>
        <taxon>Pezizomycotina</taxon>
        <taxon>Orbiliomycetes</taxon>
        <taxon>Orbiliales</taxon>
        <taxon>Orbiliaceae</taxon>
        <taxon>Drechslerella</taxon>
    </lineage>
</organism>
<feature type="compositionally biased region" description="Gly residues" evidence="4">
    <location>
        <begin position="448"/>
        <end position="459"/>
    </location>
</feature>
<dbReference type="CDD" id="cd02910">
    <property type="entry name" value="cupin_Yhhw_N"/>
    <property type="match status" value="1"/>
</dbReference>
<dbReference type="Gene3D" id="2.60.40.790">
    <property type="match status" value="1"/>
</dbReference>
<accession>A0AAD6NNM6</accession>
<evidence type="ECO:0000259" key="5">
    <source>
        <dbReference type="PROSITE" id="PS51203"/>
    </source>
</evidence>
<evidence type="ECO:0000256" key="2">
    <source>
        <dbReference type="ARBA" id="ARBA00025733"/>
    </source>
</evidence>
<feature type="domain" description="CS" evidence="5">
    <location>
        <begin position="311"/>
        <end position="409"/>
    </location>
</feature>
<dbReference type="CDD" id="cd06465">
    <property type="entry name" value="p23_hB-ind1_like"/>
    <property type="match status" value="1"/>
</dbReference>
<dbReference type="PROSITE" id="PS51203">
    <property type="entry name" value="CS"/>
    <property type="match status" value="1"/>
</dbReference>
<comment type="similarity">
    <text evidence="1 3">Belongs to the pirin family.</text>
</comment>
<comment type="caution">
    <text evidence="6">The sequence shown here is derived from an EMBL/GenBank/DDBJ whole genome shotgun (WGS) entry which is preliminary data.</text>
</comment>
<dbReference type="EMBL" id="JAQGDS010000001">
    <property type="protein sequence ID" value="KAJ6264952.1"/>
    <property type="molecule type" value="Genomic_DNA"/>
</dbReference>
<keyword evidence="7" id="KW-1185">Reference proteome</keyword>
<evidence type="ECO:0000256" key="1">
    <source>
        <dbReference type="ARBA" id="ARBA00008416"/>
    </source>
</evidence>
<reference evidence="6" key="1">
    <citation type="submission" date="2023-01" db="EMBL/GenBank/DDBJ databases">
        <title>The chitinases involved in constricting ring structure development in the nematode-trapping fungus Drechslerella dactyloides.</title>
        <authorList>
            <person name="Wang R."/>
            <person name="Zhang L."/>
            <person name="Tang P."/>
            <person name="Li S."/>
            <person name="Liang L."/>
        </authorList>
    </citation>
    <scope>NUCLEOTIDE SEQUENCE</scope>
    <source>
        <strain evidence="6">YMF1.00031</strain>
    </source>
</reference>
<dbReference type="InterPro" id="IPR012093">
    <property type="entry name" value="Pirin"/>
</dbReference>
<dbReference type="InterPro" id="IPR011051">
    <property type="entry name" value="RmlC_Cupin_sf"/>
</dbReference>
<dbReference type="PANTHER" id="PTHR43212">
    <property type="entry name" value="QUERCETIN 2,3-DIOXYGENASE"/>
    <property type="match status" value="1"/>
</dbReference>
<dbReference type="FunFam" id="2.60.40.790:FF:000013">
    <property type="entry name" value="Very-long-chain (3R)-3-hydroxyacyl-CoA dehydratase"/>
    <property type="match status" value="1"/>
</dbReference>
<protein>
    <submittedName>
        <fullName evidence="6">Pirin</fullName>
    </submittedName>
</protein>
<dbReference type="Proteomes" id="UP001221413">
    <property type="component" value="Unassembled WGS sequence"/>
</dbReference>
<feature type="compositionally biased region" description="Acidic residues" evidence="4">
    <location>
        <begin position="481"/>
        <end position="493"/>
    </location>
</feature>
<sequence>MSKTAAFKFLPRLSASRGYADHGWLRTYHTFSFASYYSPADTSFGPLRVINEDNIARAKGFDTHHHREFEIFTYITRGEVVHRDSLGNVEVLKRGDVQYTSAGTGISHSEYAGDKSDASILQIWVRPDESGLTPTYYTRHHPEESKAGVLKKIITSRENFGGADKLKAVPRQDGKEELIPIPADVDFFASMLKNAGDNVQHVFGKKAGTGTADGSRKRLGLVQLVMSSGIRKKSEAAPAGGAKLKVTAEDGTEQVLEEGDGLKIEAREGSQLTFENVGGRAAEFVFFDMGERAANGHYIPCDPFPIIIAIIAVVVVTWAQRSSPSDPEKNIIYLTIKVPDVSKDNLKLDLTPTKLSYTGTTTKGQTFGVEIEFFEEIDAAASRHHHSGRETECVLRKKEVKEEFWPRLTKDKKKLHWLKTDFDKWVDEDEQDGPAPEPEFDPSMMSQFGGGDDAGGFGGIDFSKLGGAQDLSGLGAANPGLDDDSDDEEMPDLESEKKEEGGVAAAIPPEPAAVGKGKSPIEELD</sequence>
<gene>
    <name evidence="6" type="ORF">Dda_1105</name>
</gene>
<name>A0AAD6NNM6_DREDA</name>
<feature type="region of interest" description="Disordered" evidence="4">
    <location>
        <begin position="426"/>
        <end position="525"/>
    </location>
</feature>
<evidence type="ECO:0000313" key="7">
    <source>
        <dbReference type="Proteomes" id="UP001221413"/>
    </source>
</evidence>
<dbReference type="PANTHER" id="PTHR43212:SF3">
    <property type="entry name" value="QUERCETIN 2,3-DIOXYGENASE"/>
    <property type="match status" value="1"/>
</dbReference>
<dbReference type="InterPro" id="IPR003829">
    <property type="entry name" value="Pirin_N_dom"/>
</dbReference>
<dbReference type="SUPFAM" id="SSF49764">
    <property type="entry name" value="HSP20-like chaperones"/>
    <property type="match status" value="1"/>
</dbReference>
<evidence type="ECO:0000256" key="4">
    <source>
        <dbReference type="SAM" id="MobiDB-lite"/>
    </source>
</evidence>
<evidence type="ECO:0000256" key="3">
    <source>
        <dbReference type="RuleBase" id="RU003457"/>
    </source>
</evidence>
<dbReference type="InterPro" id="IPR014710">
    <property type="entry name" value="RmlC-like_jellyroll"/>
</dbReference>
<dbReference type="InterPro" id="IPR007052">
    <property type="entry name" value="CS_dom"/>
</dbReference>
<proteinExistence type="inferred from homology"/>
<dbReference type="SUPFAM" id="SSF51182">
    <property type="entry name" value="RmlC-like cupins"/>
    <property type="match status" value="1"/>
</dbReference>